<feature type="transmembrane region" description="Helical" evidence="5">
    <location>
        <begin position="78"/>
        <end position="97"/>
    </location>
</feature>
<evidence type="ECO:0000259" key="6">
    <source>
        <dbReference type="PROSITE" id="PS50850"/>
    </source>
</evidence>
<keyword evidence="8" id="KW-1185">Reference proteome</keyword>
<feature type="transmembrane region" description="Helical" evidence="5">
    <location>
        <begin position="142"/>
        <end position="160"/>
    </location>
</feature>
<evidence type="ECO:0000256" key="4">
    <source>
        <dbReference type="ARBA" id="ARBA00023136"/>
    </source>
</evidence>
<evidence type="ECO:0000313" key="8">
    <source>
        <dbReference type="Proteomes" id="UP000186583"/>
    </source>
</evidence>
<evidence type="ECO:0000256" key="2">
    <source>
        <dbReference type="ARBA" id="ARBA00022692"/>
    </source>
</evidence>
<feature type="transmembrane region" description="Helical" evidence="5">
    <location>
        <begin position="109"/>
        <end position="130"/>
    </location>
</feature>
<dbReference type="PROSITE" id="PS00216">
    <property type="entry name" value="SUGAR_TRANSPORT_1"/>
    <property type="match status" value="1"/>
</dbReference>
<reference evidence="7 8" key="1">
    <citation type="submission" date="2016-11" db="EMBL/GenBank/DDBJ databases">
        <title>Draft Genome Assembly of Colletotrichum chlorophyti a pathogen of herbaceous plants.</title>
        <authorList>
            <person name="Gan P."/>
            <person name="Narusaka M."/>
            <person name="Tsushima A."/>
            <person name="Narusaka Y."/>
            <person name="Takano Y."/>
            <person name="Shirasu K."/>
        </authorList>
    </citation>
    <scope>NUCLEOTIDE SEQUENCE [LARGE SCALE GENOMIC DNA]</scope>
    <source>
        <strain evidence="7 8">NTL11</strain>
    </source>
</reference>
<keyword evidence="4 5" id="KW-0472">Membrane</keyword>
<dbReference type="GO" id="GO:0022857">
    <property type="term" value="F:transmembrane transporter activity"/>
    <property type="evidence" value="ECO:0007669"/>
    <property type="project" value="InterPro"/>
</dbReference>
<sequence length="270" mass="29444">MTVKDPELAMAVSDTTRNIRVVSQNGYGCDTLVPESSNEISNTVNNTAQDLAGDFVVGWDGGDNDSLYPRNWATVTKWAIVLVVSAGSFCVSIYSATNDQVDTEFHSSRIISTLGLSAFVMGIALGPLISSPLSEFYGRRPIYLLSYSLFIIWTIPSAVARNIQTIIVARLLAGAAGSAFLSVSGGTVGDLFNHDELQAPMSINSLAPFIGPSIGPLLGGFINFFTTWRWTYYILIIWGFAQLVALVVLVPETYRMNPPNTFLYRRSLFC</sequence>
<dbReference type="GO" id="GO:0005886">
    <property type="term" value="C:plasma membrane"/>
    <property type="evidence" value="ECO:0007669"/>
    <property type="project" value="TreeGrafter"/>
</dbReference>
<evidence type="ECO:0000313" key="7">
    <source>
        <dbReference type="EMBL" id="OLN89943.1"/>
    </source>
</evidence>
<protein>
    <submittedName>
        <fullName evidence="7">Putative transporter mfs2-like protein 2</fullName>
    </submittedName>
</protein>
<accession>A0A1Q8RX63</accession>
<feature type="domain" description="Major facilitator superfamily (MFS) profile" evidence="6">
    <location>
        <begin position="76"/>
        <end position="270"/>
    </location>
</feature>
<dbReference type="Pfam" id="PF07690">
    <property type="entry name" value="MFS_1"/>
    <property type="match status" value="1"/>
</dbReference>
<feature type="transmembrane region" description="Helical" evidence="5">
    <location>
        <begin position="167"/>
        <end position="186"/>
    </location>
</feature>
<dbReference type="AlphaFoldDB" id="A0A1Q8RX63"/>
<evidence type="ECO:0000256" key="3">
    <source>
        <dbReference type="ARBA" id="ARBA00022989"/>
    </source>
</evidence>
<feature type="transmembrane region" description="Helical" evidence="5">
    <location>
        <begin position="206"/>
        <end position="225"/>
    </location>
</feature>
<dbReference type="PANTHER" id="PTHR23502">
    <property type="entry name" value="MAJOR FACILITATOR SUPERFAMILY"/>
    <property type="match status" value="1"/>
</dbReference>
<comment type="caution">
    <text evidence="7">The sequence shown here is derived from an EMBL/GenBank/DDBJ whole genome shotgun (WGS) entry which is preliminary data.</text>
</comment>
<dbReference type="PROSITE" id="PS50850">
    <property type="entry name" value="MFS"/>
    <property type="match status" value="1"/>
</dbReference>
<dbReference type="STRING" id="708187.A0A1Q8RX63"/>
<dbReference type="Gene3D" id="1.20.1720.10">
    <property type="entry name" value="Multidrug resistance protein D"/>
    <property type="match status" value="1"/>
</dbReference>
<name>A0A1Q8RX63_9PEZI</name>
<organism evidence="7 8">
    <name type="scientific">Colletotrichum chlorophyti</name>
    <dbReference type="NCBI Taxonomy" id="708187"/>
    <lineage>
        <taxon>Eukaryota</taxon>
        <taxon>Fungi</taxon>
        <taxon>Dikarya</taxon>
        <taxon>Ascomycota</taxon>
        <taxon>Pezizomycotina</taxon>
        <taxon>Sordariomycetes</taxon>
        <taxon>Hypocreomycetidae</taxon>
        <taxon>Glomerellales</taxon>
        <taxon>Glomerellaceae</taxon>
        <taxon>Colletotrichum</taxon>
    </lineage>
</organism>
<dbReference type="GO" id="GO:0140115">
    <property type="term" value="P:export across plasma membrane"/>
    <property type="evidence" value="ECO:0007669"/>
    <property type="project" value="UniProtKB-ARBA"/>
</dbReference>
<dbReference type="Proteomes" id="UP000186583">
    <property type="component" value="Unassembled WGS sequence"/>
</dbReference>
<comment type="subcellular location">
    <subcellularLocation>
        <location evidence="1">Membrane</location>
        <topology evidence="1">Multi-pass membrane protein</topology>
    </subcellularLocation>
</comment>
<dbReference type="InterPro" id="IPR020846">
    <property type="entry name" value="MFS_dom"/>
</dbReference>
<feature type="transmembrane region" description="Helical" evidence="5">
    <location>
        <begin position="232"/>
        <end position="250"/>
    </location>
</feature>
<proteinExistence type="predicted"/>
<dbReference type="InterPro" id="IPR005829">
    <property type="entry name" value="Sugar_transporter_CS"/>
</dbReference>
<keyword evidence="3 5" id="KW-1133">Transmembrane helix</keyword>
<dbReference type="InterPro" id="IPR011701">
    <property type="entry name" value="MFS"/>
</dbReference>
<dbReference type="OrthoDB" id="3561359at2759"/>
<evidence type="ECO:0000256" key="1">
    <source>
        <dbReference type="ARBA" id="ARBA00004141"/>
    </source>
</evidence>
<dbReference type="SUPFAM" id="SSF103473">
    <property type="entry name" value="MFS general substrate transporter"/>
    <property type="match status" value="1"/>
</dbReference>
<gene>
    <name evidence="7" type="ORF">CCHL11_10127</name>
</gene>
<keyword evidence="2 5" id="KW-0812">Transmembrane</keyword>
<dbReference type="PANTHER" id="PTHR23502:SF7">
    <property type="entry name" value="DRUG_PROTON ANTIPORTER YHK8-RELATED"/>
    <property type="match status" value="1"/>
</dbReference>
<dbReference type="EMBL" id="MPGH01000069">
    <property type="protein sequence ID" value="OLN89943.1"/>
    <property type="molecule type" value="Genomic_DNA"/>
</dbReference>
<evidence type="ECO:0000256" key="5">
    <source>
        <dbReference type="SAM" id="Phobius"/>
    </source>
</evidence>
<dbReference type="GO" id="GO:0042908">
    <property type="term" value="P:xenobiotic transport"/>
    <property type="evidence" value="ECO:0007669"/>
    <property type="project" value="UniProtKB-ARBA"/>
</dbReference>
<dbReference type="InterPro" id="IPR036259">
    <property type="entry name" value="MFS_trans_sf"/>
</dbReference>